<dbReference type="EMBL" id="LKAM01000001">
    <property type="protein sequence ID" value="KUM50687.1"/>
    <property type="molecule type" value="Genomic_DNA"/>
</dbReference>
<protein>
    <submittedName>
        <fullName evidence="1">Uncharacterized protein</fullName>
    </submittedName>
</protein>
<accession>A0A101M4D5</accession>
<proteinExistence type="predicted"/>
<dbReference type="AlphaFoldDB" id="A0A101M4D5"/>
<geneLocation type="mitochondrion" evidence="1"/>
<reference evidence="1" key="1">
    <citation type="journal article" date="2015" name="Genome Biol. Evol.">
        <title>Organellar Genomes of White Spruce (Picea glauca): Assembly and Annotation.</title>
        <authorList>
            <person name="Jackman S.D."/>
            <person name="Warren R.L."/>
            <person name="Gibb E.A."/>
            <person name="Vandervalk B.P."/>
            <person name="Mohamadi H."/>
            <person name="Chu J."/>
            <person name="Raymond A."/>
            <person name="Pleasance S."/>
            <person name="Coope R."/>
            <person name="Wildung M.R."/>
            <person name="Ritland C.E."/>
            <person name="Bousquet J."/>
            <person name="Jones S.J."/>
            <person name="Bohlmann J."/>
            <person name="Birol I."/>
        </authorList>
    </citation>
    <scope>NUCLEOTIDE SEQUENCE [LARGE SCALE GENOMIC DNA]</scope>
    <source>
        <tissue evidence="1">Flushing bud</tissue>
    </source>
</reference>
<keyword evidence="1" id="KW-0496">Mitochondrion</keyword>
<comment type="caution">
    <text evidence="1">The sequence shown here is derived from an EMBL/GenBank/DDBJ whole genome shotgun (WGS) entry which is preliminary data.</text>
</comment>
<organism evidence="1">
    <name type="scientific">Picea glauca</name>
    <name type="common">White spruce</name>
    <name type="synonym">Pinus glauca</name>
    <dbReference type="NCBI Taxonomy" id="3330"/>
    <lineage>
        <taxon>Eukaryota</taxon>
        <taxon>Viridiplantae</taxon>
        <taxon>Streptophyta</taxon>
        <taxon>Embryophyta</taxon>
        <taxon>Tracheophyta</taxon>
        <taxon>Spermatophyta</taxon>
        <taxon>Pinopsida</taxon>
        <taxon>Pinidae</taxon>
        <taxon>Conifers I</taxon>
        <taxon>Pinales</taxon>
        <taxon>Pinaceae</taxon>
        <taxon>Picea</taxon>
    </lineage>
</organism>
<sequence length="87" mass="10175">MVDQEEKESNIYDIIRTHICACIFVKEEQSTPNYYHSTDPVGQSQCYSFWRKAVSSSLHEPNPLIEQPPIYSLLLEPDHHWVGNRID</sequence>
<evidence type="ECO:0000313" key="1">
    <source>
        <dbReference type="EMBL" id="KUM50687.1"/>
    </source>
</evidence>
<name>A0A101M4D5_PICGL</name>
<gene>
    <name evidence="1" type="ORF">ABT39_MTgene531</name>
</gene>